<accession>A0A6I5ZRI2</accession>
<feature type="region of interest" description="Disordered" evidence="4">
    <location>
        <begin position="26"/>
        <end position="48"/>
    </location>
</feature>
<keyword evidence="2" id="KW-0408">Iron</keyword>
<gene>
    <name evidence="6" type="ORF">MGLY_15700</name>
</gene>
<dbReference type="InterPro" id="IPR017896">
    <property type="entry name" value="4Fe4S_Fe-S-bd"/>
</dbReference>
<name>A0A6I5ZRI2_9FIRM</name>
<evidence type="ECO:0000256" key="2">
    <source>
        <dbReference type="ARBA" id="ARBA00023004"/>
    </source>
</evidence>
<reference evidence="6 7" key="1">
    <citation type="submission" date="2019-11" db="EMBL/GenBank/DDBJ databases">
        <title>Genome sequence of Moorella glycerini DSM11254.</title>
        <authorList>
            <person name="Poehlein A."/>
            <person name="Boeer T."/>
            <person name="Daniel R."/>
        </authorList>
    </citation>
    <scope>NUCLEOTIDE SEQUENCE [LARGE SCALE GENOMIC DNA]</scope>
    <source>
        <strain evidence="6 7">DSM 11254</strain>
    </source>
</reference>
<dbReference type="OrthoDB" id="9803397at2"/>
<evidence type="ECO:0000259" key="5">
    <source>
        <dbReference type="PROSITE" id="PS51379"/>
    </source>
</evidence>
<dbReference type="GO" id="GO:0051536">
    <property type="term" value="F:iron-sulfur cluster binding"/>
    <property type="evidence" value="ECO:0007669"/>
    <property type="project" value="UniProtKB-KW"/>
</dbReference>
<dbReference type="Pfam" id="PF12838">
    <property type="entry name" value="Fer4_7"/>
    <property type="match status" value="1"/>
</dbReference>
<proteinExistence type="predicted"/>
<keyword evidence="7" id="KW-1185">Reference proteome</keyword>
<dbReference type="PROSITE" id="PS51379">
    <property type="entry name" value="4FE4S_FER_2"/>
    <property type="match status" value="2"/>
</dbReference>
<feature type="domain" description="4Fe-4S ferredoxin-type" evidence="5">
    <location>
        <begin position="57"/>
        <end position="84"/>
    </location>
</feature>
<dbReference type="RefSeq" id="WP_156272840.1">
    <property type="nucleotide sequence ID" value="NZ_CP046244.1"/>
</dbReference>
<feature type="domain" description="4Fe-4S ferredoxin-type" evidence="5">
    <location>
        <begin position="1"/>
        <end position="29"/>
    </location>
</feature>
<dbReference type="InterPro" id="IPR017900">
    <property type="entry name" value="4Fe4S_Fe_S_CS"/>
</dbReference>
<dbReference type="GO" id="GO:0046872">
    <property type="term" value="F:metal ion binding"/>
    <property type="evidence" value="ECO:0007669"/>
    <property type="project" value="UniProtKB-KW"/>
</dbReference>
<evidence type="ECO:0000313" key="6">
    <source>
        <dbReference type="EMBL" id="QGP92205.1"/>
    </source>
</evidence>
<organism evidence="6 7">
    <name type="scientific">Neomoorella glycerini</name>
    <dbReference type="NCBI Taxonomy" id="55779"/>
    <lineage>
        <taxon>Bacteria</taxon>
        <taxon>Bacillati</taxon>
        <taxon>Bacillota</taxon>
        <taxon>Clostridia</taxon>
        <taxon>Neomoorellales</taxon>
        <taxon>Neomoorellaceae</taxon>
        <taxon>Neomoorella</taxon>
    </lineage>
</organism>
<evidence type="ECO:0000256" key="4">
    <source>
        <dbReference type="SAM" id="MobiDB-lite"/>
    </source>
</evidence>
<keyword evidence="1" id="KW-0479">Metal-binding</keyword>
<protein>
    <submittedName>
        <fullName evidence="6">4Fe-4S binding domain protein</fullName>
    </submittedName>
</protein>
<evidence type="ECO:0000256" key="1">
    <source>
        <dbReference type="ARBA" id="ARBA00022723"/>
    </source>
</evidence>
<dbReference type="EMBL" id="CP046244">
    <property type="protein sequence ID" value="QGP92205.1"/>
    <property type="molecule type" value="Genomic_DNA"/>
</dbReference>
<dbReference type="Proteomes" id="UP000425916">
    <property type="component" value="Chromosome"/>
</dbReference>
<dbReference type="PROSITE" id="PS00198">
    <property type="entry name" value="4FE4S_FER_1"/>
    <property type="match status" value="1"/>
</dbReference>
<dbReference type="Gene3D" id="3.30.70.20">
    <property type="match status" value="1"/>
</dbReference>
<dbReference type="SUPFAM" id="SSF54862">
    <property type="entry name" value="4Fe-4S ferredoxins"/>
    <property type="match status" value="1"/>
</dbReference>
<sequence>MPYRITNACIACGDCTVVCPRQAITEDGRPHDGGGSNSWEGVAPGGVRNSSPGSPAAFFRITADCDACGCCREVCPAGAIIWED</sequence>
<keyword evidence="3" id="KW-0411">Iron-sulfur</keyword>
<evidence type="ECO:0000313" key="7">
    <source>
        <dbReference type="Proteomes" id="UP000425916"/>
    </source>
</evidence>
<dbReference type="AlphaFoldDB" id="A0A6I5ZRI2"/>
<evidence type="ECO:0000256" key="3">
    <source>
        <dbReference type="ARBA" id="ARBA00023014"/>
    </source>
</evidence>